<dbReference type="SUPFAM" id="SSF81321">
    <property type="entry name" value="Family A G protein-coupled receptor-like"/>
    <property type="match status" value="1"/>
</dbReference>
<dbReference type="PANTHER" id="PTHR28286">
    <property type="match status" value="1"/>
</dbReference>
<keyword evidence="9 12" id="KW-0472">Membrane</keyword>
<sequence length="335" mass="35601">MHAVADMLTAVADAVLASPTITGTASIPEPISPIPPTPTHSPPHRGPAGPGHDVTGELIGHFAHVLAWVVFGIYALAFLGFLFSAVRKPLATKLLPLLLLAVSIVGGTAYFSFATGLGSGFVLHAGADGVLSERQVWFGHYLAWTFTTPLLLSTLGTFAGLPPLHILLLALAGAATEIFSAIGTAVLKRPPRLSPHHHHHHAPAGTAWAWLVFSLLPFLYIAYTLLYAGRQSASLRPSPATRLYTLSALFQLSLFLPYPIILVLGDYLGLLSPTAEFAIFAALDVFPQVLWGTALLLELRRHPQTDIVLPDAWLGNAAAAYAYEPVLSEEPAAAT</sequence>
<feature type="transmembrane region" description="Helical" evidence="12">
    <location>
        <begin position="207"/>
        <end position="229"/>
    </location>
</feature>
<accession>A0A165CKI2</accession>
<dbReference type="GO" id="GO:0005886">
    <property type="term" value="C:plasma membrane"/>
    <property type="evidence" value="ECO:0007669"/>
    <property type="project" value="TreeGrafter"/>
</dbReference>
<keyword evidence="4" id="KW-0716">Sensory transduction</keyword>
<comment type="subcellular location">
    <subcellularLocation>
        <location evidence="1">Membrane</location>
        <topology evidence="1">Multi-pass membrane protein</topology>
    </subcellularLocation>
</comment>
<evidence type="ECO:0000256" key="1">
    <source>
        <dbReference type="ARBA" id="ARBA00004141"/>
    </source>
</evidence>
<feature type="transmembrane region" description="Helical" evidence="12">
    <location>
        <begin position="166"/>
        <end position="187"/>
    </location>
</feature>
<evidence type="ECO:0000256" key="3">
    <source>
        <dbReference type="ARBA" id="ARBA00022543"/>
    </source>
</evidence>
<evidence type="ECO:0000256" key="6">
    <source>
        <dbReference type="ARBA" id="ARBA00022925"/>
    </source>
</evidence>
<keyword evidence="7 12" id="KW-1133">Transmembrane helix</keyword>
<proteinExistence type="inferred from homology"/>
<evidence type="ECO:0000256" key="10">
    <source>
        <dbReference type="ARBA" id="ARBA00023170"/>
    </source>
</evidence>
<evidence type="ECO:0000256" key="4">
    <source>
        <dbReference type="ARBA" id="ARBA00022606"/>
    </source>
</evidence>
<evidence type="ECO:0000256" key="5">
    <source>
        <dbReference type="ARBA" id="ARBA00022692"/>
    </source>
</evidence>
<evidence type="ECO:0000256" key="2">
    <source>
        <dbReference type="ARBA" id="ARBA00008130"/>
    </source>
</evidence>
<dbReference type="Proteomes" id="UP000076842">
    <property type="component" value="Unassembled WGS sequence"/>
</dbReference>
<dbReference type="Gene3D" id="1.20.1070.10">
    <property type="entry name" value="Rhodopsin 7-helix transmembrane proteins"/>
    <property type="match status" value="1"/>
</dbReference>
<feature type="transmembrane region" description="Helical" evidence="12">
    <location>
        <begin position="241"/>
        <end position="265"/>
    </location>
</feature>
<dbReference type="GO" id="GO:0009881">
    <property type="term" value="F:photoreceptor activity"/>
    <property type="evidence" value="ECO:0007669"/>
    <property type="project" value="UniProtKB-KW"/>
</dbReference>
<keyword evidence="6" id="KW-0681">Retinal protein</keyword>
<comment type="similarity">
    <text evidence="2">Belongs to the archaeal/bacterial/fungal opsin family.</text>
</comment>
<keyword evidence="5 12" id="KW-0812">Transmembrane</keyword>
<evidence type="ECO:0000256" key="12">
    <source>
        <dbReference type="SAM" id="Phobius"/>
    </source>
</evidence>
<evidence type="ECO:0000256" key="9">
    <source>
        <dbReference type="ARBA" id="ARBA00023136"/>
    </source>
</evidence>
<dbReference type="STRING" id="1353952.A0A165CKI2"/>
<dbReference type="Pfam" id="PF01036">
    <property type="entry name" value="Bac_rhodopsin"/>
    <property type="match status" value="1"/>
</dbReference>
<protein>
    <submittedName>
        <fullName evidence="13">Family A G protein-coupled receptor-like protein</fullName>
    </submittedName>
</protein>
<dbReference type="EMBL" id="KV424133">
    <property type="protein sequence ID" value="KZT50961.1"/>
    <property type="molecule type" value="Genomic_DNA"/>
</dbReference>
<keyword evidence="14" id="KW-1185">Reference proteome</keyword>
<evidence type="ECO:0000256" key="8">
    <source>
        <dbReference type="ARBA" id="ARBA00022991"/>
    </source>
</evidence>
<evidence type="ECO:0000313" key="13">
    <source>
        <dbReference type="EMBL" id="KZT50961.1"/>
    </source>
</evidence>
<keyword evidence="10 13" id="KW-0675">Receptor</keyword>
<keyword evidence="8" id="KW-0157">Chromophore</keyword>
<dbReference type="PANTHER" id="PTHR28286:SF2">
    <property type="entry name" value="BACTERIORHODOPSIN _OPSIN, NOPA (EUROFUNG)"/>
    <property type="match status" value="1"/>
</dbReference>
<feature type="transmembrane region" description="Helical" evidence="12">
    <location>
        <begin position="65"/>
        <end position="85"/>
    </location>
</feature>
<dbReference type="InterPro" id="IPR001425">
    <property type="entry name" value="Arc/bac/fun_rhodopsins"/>
</dbReference>
<feature type="transmembrane region" description="Helical" evidence="12">
    <location>
        <begin position="277"/>
        <end position="297"/>
    </location>
</feature>
<dbReference type="GO" id="GO:0007602">
    <property type="term" value="P:phototransduction"/>
    <property type="evidence" value="ECO:0007669"/>
    <property type="project" value="UniProtKB-KW"/>
</dbReference>
<feature type="region of interest" description="Disordered" evidence="11">
    <location>
        <begin position="26"/>
        <end position="50"/>
    </location>
</feature>
<evidence type="ECO:0000256" key="7">
    <source>
        <dbReference type="ARBA" id="ARBA00022989"/>
    </source>
</evidence>
<feature type="transmembrane region" description="Helical" evidence="12">
    <location>
        <begin position="97"/>
        <end position="121"/>
    </location>
</feature>
<reference evidence="13 14" key="1">
    <citation type="journal article" date="2016" name="Mol. Biol. Evol.">
        <title>Comparative Genomics of Early-Diverging Mushroom-Forming Fungi Provides Insights into the Origins of Lignocellulose Decay Capabilities.</title>
        <authorList>
            <person name="Nagy L.G."/>
            <person name="Riley R."/>
            <person name="Tritt A."/>
            <person name="Adam C."/>
            <person name="Daum C."/>
            <person name="Floudas D."/>
            <person name="Sun H."/>
            <person name="Yadav J.S."/>
            <person name="Pangilinan J."/>
            <person name="Larsson K.H."/>
            <person name="Matsuura K."/>
            <person name="Barry K."/>
            <person name="Labutti K."/>
            <person name="Kuo R."/>
            <person name="Ohm R.A."/>
            <person name="Bhattacharya S.S."/>
            <person name="Shirouzu T."/>
            <person name="Yoshinaga Y."/>
            <person name="Martin F.M."/>
            <person name="Grigoriev I.V."/>
            <person name="Hibbett D.S."/>
        </authorList>
    </citation>
    <scope>NUCLEOTIDE SEQUENCE [LARGE SCALE GENOMIC DNA]</scope>
    <source>
        <strain evidence="13 14">HHB12733</strain>
    </source>
</reference>
<name>A0A165CKI2_9BASI</name>
<organism evidence="13 14">
    <name type="scientific">Calocera cornea HHB12733</name>
    <dbReference type="NCBI Taxonomy" id="1353952"/>
    <lineage>
        <taxon>Eukaryota</taxon>
        <taxon>Fungi</taxon>
        <taxon>Dikarya</taxon>
        <taxon>Basidiomycota</taxon>
        <taxon>Agaricomycotina</taxon>
        <taxon>Dacrymycetes</taxon>
        <taxon>Dacrymycetales</taxon>
        <taxon>Dacrymycetaceae</taxon>
        <taxon>Calocera</taxon>
    </lineage>
</organism>
<gene>
    <name evidence="13" type="ORF">CALCODRAFT_488286</name>
</gene>
<keyword evidence="3" id="KW-0600">Photoreceptor protein</keyword>
<dbReference type="InParanoid" id="A0A165CKI2"/>
<dbReference type="PRINTS" id="PR00251">
    <property type="entry name" value="BACTRLOPSIN"/>
</dbReference>
<evidence type="ECO:0000313" key="14">
    <source>
        <dbReference type="Proteomes" id="UP000076842"/>
    </source>
</evidence>
<dbReference type="AlphaFoldDB" id="A0A165CKI2"/>
<evidence type="ECO:0000256" key="11">
    <source>
        <dbReference type="SAM" id="MobiDB-lite"/>
    </source>
</evidence>
<dbReference type="SMART" id="SM01021">
    <property type="entry name" value="Bac_rhodopsin"/>
    <property type="match status" value="1"/>
</dbReference>
<feature type="transmembrane region" description="Helical" evidence="12">
    <location>
        <begin position="141"/>
        <end position="159"/>
    </location>
</feature>
<feature type="compositionally biased region" description="Pro residues" evidence="11">
    <location>
        <begin position="30"/>
        <end position="45"/>
    </location>
</feature>
<dbReference type="OrthoDB" id="536545at2759"/>